<proteinExistence type="predicted"/>
<dbReference type="Proteomes" id="UP000249065">
    <property type="component" value="Unassembled WGS sequence"/>
</dbReference>
<protein>
    <recommendedName>
        <fullName evidence="3">DUF4936 domain-containing protein</fullName>
    </recommendedName>
</protein>
<organism evidence="1 2">
    <name type="scientific">Roseicella frigidaeris</name>
    <dbReference type="NCBI Taxonomy" id="2230885"/>
    <lineage>
        <taxon>Bacteria</taxon>
        <taxon>Pseudomonadati</taxon>
        <taxon>Pseudomonadota</taxon>
        <taxon>Alphaproteobacteria</taxon>
        <taxon>Acetobacterales</taxon>
        <taxon>Roseomonadaceae</taxon>
        <taxon>Roseicella</taxon>
    </lineage>
</organism>
<evidence type="ECO:0008006" key="3">
    <source>
        <dbReference type="Google" id="ProtNLM"/>
    </source>
</evidence>
<dbReference type="RefSeq" id="WP_111472312.1">
    <property type="nucleotide sequence ID" value="NZ_QLIX01000029.1"/>
</dbReference>
<dbReference type="OrthoDB" id="7271990at2"/>
<reference evidence="2" key="1">
    <citation type="submission" date="2018-06" db="EMBL/GenBank/DDBJ databases">
        <authorList>
            <person name="Khan S.A."/>
        </authorList>
    </citation>
    <scope>NUCLEOTIDE SEQUENCE [LARGE SCALE GENOMIC DNA]</scope>
    <source>
        <strain evidence="2">DB-1506</strain>
    </source>
</reference>
<keyword evidence="2" id="KW-1185">Reference proteome</keyword>
<dbReference type="AlphaFoldDB" id="A0A327LZD9"/>
<name>A0A327LZD9_9PROT</name>
<comment type="caution">
    <text evidence="1">The sequence shown here is derived from an EMBL/GenBank/DDBJ whole genome shotgun (WGS) entry which is preliminary data.</text>
</comment>
<gene>
    <name evidence="1" type="ORF">DOO78_23415</name>
</gene>
<sequence>MYLARFSYDVLPVHRQRAMDFIRREVAAAGKAGLRARLLVPLTRGQGGAALQFEVALTSLDQLEGLRHRGGSAAPQDWMHAFSEILTAPPQVEILRVDGVQAGGPPI</sequence>
<accession>A0A327LZD9</accession>
<dbReference type="EMBL" id="QLIX01000029">
    <property type="protein sequence ID" value="RAI56000.1"/>
    <property type="molecule type" value="Genomic_DNA"/>
</dbReference>
<evidence type="ECO:0000313" key="1">
    <source>
        <dbReference type="EMBL" id="RAI56000.1"/>
    </source>
</evidence>
<evidence type="ECO:0000313" key="2">
    <source>
        <dbReference type="Proteomes" id="UP000249065"/>
    </source>
</evidence>